<dbReference type="KEGG" id="psco:LY89DRAFT_108560"/>
<gene>
    <name evidence="2" type="ORF">LY89DRAFT_108560</name>
</gene>
<accession>A0A194X659</accession>
<dbReference type="InParanoid" id="A0A194X659"/>
<protein>
    <submittedName>
        <fullName evidence="2">Uncharacterized protein</fullName>
    </submittedName>
</protein>
<proteinExistence type="predicted"/>
<sequence length="218" mass="24925">MNQPVISTPPAIPTIITRKRIGDINRTRLLTQASEYYRLRLGEKTDPAKTQRAGHGKSKFPHKKRNMANPRAQNHTSNSNHPAGFTESWETSPRRRRFLLPSAFKLMVLRDKSSTLNLFDPAEEEVEINPTQRLLRESKHKKIHVDTQFKAKISISQTSVEIRTSKTILSSTHPTSILIRIIYLPFHFISHTCDPTHELILSFHPIPSFHPGLPSPMT</sequence>
<evidence type="ECO:0000313" key="2">
    <source>
        <dbReference type="EMBL" id="KUJ15297.1"/>
    </source>
</evidence>
<dbReference type="RefSeq" id="XP_018069652.1">
    <property type="nucleotide sequence ID" value="XM_018205058.1"/>
</dbReference>
<dbReference type="AlphaFoldDB" id="A0A194X659"/>
<feature type="compositionally biased region" description="Polar residues" evidence="1">
    <location>
        <begin position="71"/>
        <end position="81"/>
    </location>
</feature>
<evidence type="ECO:0000313" key="3">
    <source>
        <dbReference type="Proteomes" id="UP000070700"/>
    </source>
</evidence>
<dbReference type="Proteomes" id="UP000070700">
    <property type="component" value="Unassembled WGS sequence"/>
</dbReference>
<organism evidence="2 3">
    <name type="scientific">Mollisia scopiformis</name>
    <name type="common">Conifer needle endophyte fungus</name>
    <name type="synonym">Phialocephala scopiformis</name>
    <dbReference type="NCBI Taxonomy" id="149040"/>
    <lineage>
        <taxon>Eukaryota</taxon>
        <taxon>Fungi</taxon>
        <taxon>Dikarya</taxon>
        <taxon>Ascomycota</taxon>
        <taxon>Pezizomycotina</taxon>
        <taxon>Leotiomycetes</taxon>
        <taxon>Helotiales</taxon>
        <taxon>Mollisiaceae</taxon>
        <taxon>Mollisia</taxon>
    </lineage>
</organism>
<dbReference type="EMBL" id="KQ947418">
    <property type="protein sequence ID" value="KUJ15297.1"/>
    <property type="molecule type" value="Genomic_DNA"/>
</dbReference>
<feature type="compositionally biased region" description="Basic residues" evidence="1">
    <location>
        <begin position="52"/>
        <end position="66"/>
    </location>
</feature>
<evidence type="ECO:0000256" key="1">
    <source>
        <dbReference type="SAM" id="MobiDB-lite"/>
    </source>
</evidence>
<reference evidence="2 3" key="1">
    <citation type="submission" date="2015-10" db="EMBL/GenBank/DDBJ databases">
        <title>Full genome of DAOMC 229536 Phialocephala scopiformis, a fungal endophyte of spruce producing the potent anti-insectan compound rugulosin.</title>
        <authorList>
            <consortium name="DOE Joint Genome Institute"/>
            <person name="Walker A.K."/>
            <person name="Frasz S.L."/>
            <person name="Seifert K.A."/>
            <person name="Miller J.D."/>
            <person name="Mondo S.J."/>
            <person name="Labutti K."/>
            <person name="Lipzen A."/>
            <person name="Dockter R."/>
            <person name="Kennedy M."/>
            <person name="Grigoriev I.V."/>
            <person name="Spatafora J.W."/>
        </authorList>
    </citation>
    <scope>NUCLEOTIDE SEQUENCE [LARGE SCALE GENOMIC DNA]</scope>
    <source>
        <strain evidence="2 3">CBS 120377</strain>
    </source>
</reference>
<name>A0A194X659_MOLSC</name>
<feature type="region of interest" description="Disordered" evidence="1">
    <location>
        <begin position="42"/>
        <end position="91"/>
    </location>
</feature>
<keyword evidence="3" id="KW-1185">Reference proteome</keyword>
<dbReference type="GeneID" id="28814784"/>